<dbReference type="KEGG" id="xdi:EZH22_18025"/>
<dbReference type="Pfam" id="PF07542">
    <property type="entry name" value="ATP12"/>
    <property type="match status" value="1"/>
</dbReference>
<keyword evidence="3" id="KW-0143">Chaperone</keyword>
<organism evidence="4 5">
    <name type="scientific">Xanthobacter dioxanivorans</name>
    <dbReference type="NCBI Taxonomy" id="2528964"/>
    <lineage>
        <taxon>Bacteria</taxon>
        <taxon>Pseudomonadati</taxon>
        <taxon>Pseudomonadota</taxon>
        <taxon>Alphaproteobacteria</taxon>
        <taxon>Hyphomicrobiales</taxon>
        <taxon>Xanthobacteraceae</taxon>
        <taxon>Xanthobacter</taxon>
    </lineage>
</organism>
<dbReference type="Proteomes" id="UP000596427">
    <property type="component" value="Chromosome"/>
</dbReference>
<evidence type="ECO:0000313" key="4">
    <source>
        <dbReference type="EMBL" id="QRG05020.1"/>
    </source>
</evidence>
<keyword evidence="2" id="KW-0809">Transit peptide</keyword>
<dbReference type="InterPro" id="IPR042272">
    <property type="entry name" value="ATP12_ATP_synth-F1-assembly_N"/>
</dbReference>
<dbReference type="Gene3D" id="3.30.2180.10">
    <property type="entry name" value="ATP12-like"/>
    <property type="match status" value="1"/>
</dbReference>
<proteinExistence type="inferred from homology"/>
<dbReference type="EMBL" id="CP063362">
    <property type="protein sequence ID" value="QRG05020.1"/>
    <property type="molecule type" value="Genomic_DNA"/>
</dbReference>
<dbReference type="RefSeq" id="WP_203191886.1">
    <property type="nucleotide sequence ID" value="NZ_CP063362.1"/>
</dbReference>
<evidence type="ECO:0000313" key="5">
    <source>
        <dbReference type="Proteomes" id="UP000596427"/>
    </source>
</evidence>
<dbReference type="SUPFAM" id="SSF160909">
    <property type="entry name" value="ATP12-like"/>
    <property type="match status" value="1"/>
</dbReference>
<keyword evidence="5" id="KW-1185">Reference proteome</keyword>
<evidence type="ECO:0000256" key="1">
    <source>
        <dbReference type="ARBA" id="ARBA00008231"/>
    </source>
</evidence>
<evidence type="ECO:0000256" key="2">
    <source>
        <dbReference type="ARBA" id="ARBA00022946"/>
    </source>
</evidence>
<dbReference type="AlphaFoldDB" id="A0A974SGT9"/>
<gene>
    <name evidence="4" type="ORF">EZH22_18025</name>
</gene>
<evidence type="ECO:0000256" key="3">
    <source>
        <dbReference type="ARBA" id="ARBA00023186"/>
    </source>
</evidence>
<dbReference type="InterPro" id="IPR023335">
    <property type="entry name" value="ATP12_ortho_dom_sf"/>
</dbReference>
<dbReference type="InterPro" id="IPR011419">
    <property type="entry name" value="ATP12_ATP_synth-F1-assembly"/>
</dbReference>
<dbReference type="PANTHER" id="PTHR21013">
    <property type="entry name" value="ATP SYNTHASE MITOCHONDRIAL F1 COMPLEX ASSEMBLY FACTOR 2/ATP12 PROTEIN, MITOCHONDRIAL PRECURSOR"/>
    <property type="match status" value="1"/>
</dbReference>
<reference evidence="4 5" key="1">
    <citation type="submission" date="2020-10" db="EMBL/GenBank/DDBJ databases">
        <title>Degradation of 1,4-Dioxane by Xanthobacter sp. YN2, via a Novel Group-2 Soluble Di-Iron Monooxygenase.</title>
        <authorList>
            <person name="Ma F."/>
            <person name="Wang Y."/>
            <person name="Yang J."/>
            <person name="Guo H."/>
            <person name="Su D."/>
            <person name="Yu L."/>
        </authorList>
    </citation>
    <scope>NUCLEOTIDE SEQUENCE [LARGE SCALE GENOMIC DNA]</scope>
    <source>
        <strain evidence="4 5">YN2</strain>
    </source>
</reference>
<comment type="similarity">
    <text evidence="1">Belongs to the ATP12 family.</text>
</comment>
<dbReference type="PANTHER" id="PTHR21013:SF10">
    <property type="entry name" value="ATP SYNTHASE MITOCHONDRIAL F1 COMPLEX ASSEMBLY FACTOR 2"/>
    <property type="match status" value="1"/>
</dbReference>
<sequence>MRDLLEGIEDSVPGDDPVARARAAQRTPLPKRFYTDVSVGEGEGGFTILLDGRPVRTPARRLLAAPTRALAEAMAAEWAAQASEINPFFMPLTRLVNVALDRVAPEADAVRDEVVLYAGSDMLFYRAEGPQKLVERQAAHWDRVLDWMNEAHDARFFLAEGVRHVAQPEAALAQVRALVPLAPLALGAVHSMTTLTGSALLALAVAEDRLTVDEAWVAAHVDEDWNREQWGEDEAASARRAARRTEMDAAARLIRLLA</sequence>
<accession>A0A974SGT9</accession>
<dbReference type="GO" id="GO:0043461">
    <property type="term" value="P:proton-transporting ATP synthase complex assembly"/>
    <property type="evidence" value="ECO:0007669"/>
    <property type="project" value="InterPro"/>
</dbReference>
<dbReference type="Gene3D" id="1.10.3580.10">
    <property type="entry name" value="ATP12 ATPase"/>
    <property type="match status" value="1"/>
</dbReference>
<name>A0A974SGT9_9HYPH</name>
<protein>
    <submittedName>
        <fullName evidence="4">ATPase</fullName>
    </submittedName>
</protein>